<keyword evidence="5" id="KW-1185">Reference proteome</keyword>
<accession>A0A0A1UGF2</accession>
<dbReference type="VEuPathDB" id="AmoebaDB:EIN_248130"/>
<dbReference type="CDD" id="cd00609">
    <property type="entry name" value="AAT_like"/>
    <property type="match status" value="1"/>
</dbReference>
<dbReference type="EC" id="2.6.1.1" evidence="4"/>
<dbReference type="GO" id="GO:0004069">
    <property type="term" value="F:L-aspartate:2-oxoglutarate aminotransferase activity"/>
    <property type="evidence" value="ECO:0007669"/>
    <property type="project" value="UniProtKB-EC"/>
</dbReference>
<feature type="domain" description="Aminotransferase class I/classII large" evidence="3">
    <location>
        <begin position="35"/>
        <end position="371"/>
    </location>
</feature>
<dbReference type="InterPro" id="IPR015424">
    <property type="entry name" value="PyrdxlP-dep_Trfase"/>
</dbReference>
<dbReference type="AlphaFoldDB" id="A0A0A1UGF2"/>
<evidence type="ECO:0000256" key="1">
    <source>
        <dbReference type="ARBA" id="ARBA00007441"/>
    </source>
</evidence>
<name>A0A0A1UGF2_ENTIV</name>
<dbReference type="InterPro" id="IPR004838">
    <property type="entry name" value="NHTrfase_class1_PyrdxlP-BS"/>
</dbReference>
<dbReference type="InterPro" id="IPR004839">
    <property type="entry name" value="Aminotransferase_I/II_large"/>
</dbReference>
<sequence length="407" mass="46247">MLCDYYYAKCAKGTAIRKMSALSRKLKNEKGESAIIDLTLGNPLLPPPEVYQKALEIVSQNTDCMRHGYSTTLGDTPARQAMADIISSFEKVLSSAENVVLTPGCTAAINVFLRSVLNPRDEVILFSPYFLEYPFYIDNCQATMKIVRTKFEENWQPNAKMLEESLTEKTKVIIINSPNNPTGVVYTEETMVKIVEVLKRYNTTHNHKIWILNDSVYRRLIEGDTFTLFDKYQYSAIAYSLSKDVSIPGERVGCIAVNPLLDTCQEFVAGIANFNEILGFMQPNRLHQFVLPIMELAVADLKQYVTSREIICECLEDLGIKFVKPHGAFYFFPKIEEGNEEEFCHLFAMNGVVVVPGSAFGECGYFRMSICQPPEIVRGWVEQFKECYRKTVHQLKEKTSAEHTIVH</sequence>
<dbReference type="EMBL" id="KB206169">
    <property type="protein sequence ID" value="ELP94849.1"/>
    <property type="molecule type" value="Genomic_DNA"/>
</dbReference>
<keyword evidence="2" id="KW-0663">Pyridoxal phosphate</keyword>
<evidence type="ECO:0000259" key="3">
    <source>
        <dbReference type="Pfam" id="PF00155"/>
    </source>
</evidence>
<keyword evidence="4" id="KW-0808">Transferase</keyword>
<reference evidence="4 5" key="1">
    <citation type="submission" date="2012-10" db="EMBL/GenBank/DDBJ databases">
        <authorList>
            <person name="Zafar N."/>
            <person name="Inman J."/>
            <person name="Hall N."/>
            <person name="Lorenzi H."/>
            <person name="Caler E."/>
        </authorList>
    </citation>
    <scope>NUCLEOTIDE SEQUENCE [LARGE SCALE GENOMIC DNA]</scope>
    <source>
        <strain evidence="4 5">IP1</strain>
    </source>
</reference>
<evidence type="ECO:0000313" key="4">
    <source>
        <dbReference type="EMBL" id="ELP94849.1"/>
    </source>
</evidence>
<keyword evidence="4" id="KW-0032">Aminotransferase</keyword>
<dbReference type="RefSeq" id="XP_004261620.1">
    <property type="nucleotide sequence ID" value="XM_004261572.1"/>
</dbReference>
<dbReference type="OMA" id="CFRVVIT"/>
<dbReference type="Gene3D" id="3.40.640.10">
    <property type="entry name" value="Type I PLP-dependent aspartate aminotransferase-like (Major domain)"/>
    <property type="match status" value="1"/>
</dbReference>
<dbReference type="SUPFAM" id="SSF53383">
    <property type="entry name" value="PLP-dependent transferases"/>
    <property type="match status" value="1"/>
</dbReference>
<dbReference type="PRINTS" id="PR00753">
    <property type="entry name" value="ACCSYNTHASE"/>
</dbReference>
<evidence type="ECO:0000256" key="2">
    <source>
        <dbReference type="ARBA" id="ARBA00022898"/>
    </source>
</evidence>
<dbReference type="InterPro" id="IPR015421">
    <property type="entry name" value="PyrdxlP-dep_Trfase_major"/>
</dbReference>
<protein>
    <submittedName>
        <fullName evidence="4">Aspartate aminotransferase, putative</fullName>
        <ecNumber evidence="4">2.6.1.1</ecNumber>
    </submittedName>
</protein>
<dbReference type="Pfam" id="PF00155">
    <property type="entry name" value="Aminotran_1_2"/>
    <property type="match status" value="1"/>
</dbReference>
<dbReference type="Proteomes" id="UP000014680">
    <property type="component" value="Unassembled WGS sequence"/>
</dbReference>
<dbReference type="KEGG" id="eiv:EIN_248130"/>
<dbReference type="PANTHER" id="PTHR42691">
    <property type="entry name" value="ASPARTATE AMINOTRANSFERASE YHDR-RELATED"/>
    <property type="match status" value="1"/>
</dbReference>
<evidence type="ECO:0000313" key="5">
    <source>
        <dbReference type="Proteomes" id="UP000014680"/>
    </source>
</evidence>
<dbReference type="Gene3D" id="3.90.1150.10">
    <property type="entry name" value="Aspartate Aminotransferase, domain 1"/>
    <property type="match status" value="1"/>
</dbReference>
<dbReference type="PROSITE" id="PS00105">
    <property type="entry name" value="AA_TRANSFER_CLASS_1"/>
    <property type="match status" value="1"/>
</dbReference>
<dbReference type="OrthoDB" id="2414662at2759"/>
<comment type="similarity">
    <text evidence="1">Belongs to the class-I pyridoxal-phosphate-dependent aminotransferase family.</text>
</comment>
<proteinExistence type="inferred from homology"/>
<dbReference type="InterPro" id="IPR015422">
    <property type="entry name" value="PyrdxlP-dep_Trfase_small"/>
</dbReference>
<dbReference type="GO" id="GO:0030170">
    <property type="term" value="F:pyridoxal phosphate binding"/>
    <property type="evidence" value="ECO:0007669"/>
    <property type="project" value="InterPro"/>
</dbReference>
<dbReference type="GeneID" id="14894100"/>
<gene>
    <name evidence="4" type="ORF">EIN_248130</name>
</gene>
<organism evidence="4 5">
    <name type="scientific">Entamoeba invadens IP1</name>
    <dbReference type="NCBI Taxonomy" id="370355"/>
    <lineage>
        <taxon>Eukaryota</taxon>
        <taxon>Amoebozoa</taxon>
        <taxon>Evosea</taxon>
        <taxon>Archamoebae</taxon>
        <taxon>Mastigamoebida</taxon>
        <taxon>Entamoebidae</taxon>
        <taxon>Entamoeba</taxon>
    </lineage>
</organism>
<dbReference type="PANTHER" id="PTHR42691:SF1">
    <property type="entry name" value="ASPARTATE AMINOTRANSFERASE YHDR-RELATED"/>
    <property type="match status" value="1"/>
</dbReference>